<organism evidence="6 7">
    <name type="scientific">Diaporthe vaccinii</name>
    <dbReference type="NCBI Taxonomy" id="105482"/>
    <lineage>
        <taxon>Eukaryota</taxon>
        <taxon>Fungi</taxon>
        <taxon>Dikarya</taxon>
        <taxon>Ascomycota</taxon>
        <taxon>Pezizomycotina</taxon>
        <taxon>Sordariomycetes</taxon>
        <taxon>Sordariomycetidae</taxon>
        <taxon>Diaporthales</taxon>
        <taxon>Diaporthaceae</taxon>
        <taxon>Diaporthe</taxon>
        <taxon>Diaporthe eres species complex</taxon>
    </lineage>
</organism>
<comment type="function">
    <text evidence="3">Regulates mitochondrial small subunit maturation by controlling 15S rRNA 5'-end processing. Localizes to the 5' precursor of the 15S rRNA in a position that is subsequently occupied by mS47 in the mature yeast mtSSU. Uses structure and sequence-specific RNA recognition, binding to a single-stranded region of the precursor and specifically recognizing bases -6 to -1. The exchange of Ccm1 for mS47 is coupled to the irreversible removal of precursor rRNA that is accompanied by conformational changes of the mitoribosomal proteins uS5m and mS26. These conformational changes signal completion of 5'-end rRNA processing through protection of the mature 5'-end of the 15S rRNA and stabilization of mS47. The removal of the 5' precursor together with the dissociation of Ccm1 may be catalyzed by the 5'-3' exoribonuclease Pet127. Involved in the specific removal of group I introns in mitochondrial encoded transcripts.</text>
</comment>
<dbReference type="InterPro" id="IPR011990">
    <property type="entry name" value="TPR-like_helical_dom_sf"/>
</dbReference>
<dbReference type="EMBL" id="JBAWTH010000048">
    <property type="protein sequence ID" value="KAL2282632.1"/>
    <property type="molecule type" value="Genomic_DNA"/>
</dbReference>
<evidence type="ECO:0000256" key="5">
    <source>
        <dbReference type="SAM" id="MobiDB-lite"/>
    </source>
</evidence>
<feature type="region of interest" description="Disordered" evidence="5">
    <location>
        <begin position="332"/>
        <end position="375"/>
    </location>
</feature>
<gene>
    <name evidence="6" type="ORF">FJTKL_10480</name>
</gene>
<evidence type="ECO:0000256" key="4">
    <source>
        <dbReference type="ARBA" id="ARBA00044511"/>
    </source>
</evidence>
<evidence type="ECO:0000256" key="2">
    <source>
        <dbReference type="ARBA" id="ARBA00022737"/>
    </source>
</evidence>
<evidence type="ECO:0000256" key="1">
    <source>
        <dbReference type="ARBA" id="ARBA00006192"/>
    </source>
</evidence>
<keyword evidence="7" id="KW-1185">Reference proteome</keyword>
<dbReference type="Proteomes" id="UP001600888">
    <property type="component" value="Unassembled WGS sequence"/>
</dbReference>
<dbReference type="NCBIfam" id="TIGR00756">
    <property type="entry name" value="PPR"/>
    <property type="match status" value="1"/>
</dbReference>
<protein>
    <recommendedName>
        <fullName evidence="8">Pentatricopeptide repeat protein</fullName>
    </recommendedName>
</protein>
<proteinExistence type="inferred from homology"/>
<keyword evidence="2" id="KW-0677">Repeat</keyword>
<name>A0ABR4EJK9_9PEZI</name>
<dbReference type="InterPro" id="IPR002885">
    <property type="entry name" value="PPR_rpt"/>
</dbReference>
<accession>A0ABR4EJK9</accession>
<evidence type="ECO:0000313" key="6">
    <source>
        <dbReference type="EMBL" id="KAL2282632.1"/>
    </source>
</evidence>
<dbReference type="PANTHER" id="PTHR47447">
    <property type="entry name" value="OS03G0856100 PROTEIN"/>
    <property type="match status" value="1"/>
</dbReference>
<dbReference type="Gene3D" id="1.25.40.10">
    <property type="entry name" value="Tetratricopeptide repeat domain"/>
    <property type="match status" value="1"/>
</dbReference>
<reference evidence="6 7" key="1">
    <citation type="submission" date="2024-03" db="EMBL/GenBank/DDBJ databases">
        <title>A high-quality draft genome sequence of Diaporthe vaccinii, a causative agent of upright dieback and viscid rot disease in cranberry plants.</title>
        <authorList>
            <person name="Sarrasin M."/>
            <person name="Lang B.F."/>
            <person name="Burger G."/>
        </authorList>
    </citation>
    <scope>NUCLEOTIDE SEQUENCE [LARGE SCALE GENOMIC DNA]</scope>
    <source>
        <strain evidence="6 7">IS7</strain>
    </source>
</reference>
<dbReference type="PANTHER" id="PTHR47447:SF17">
    <property type="entry name" value="OS12G0638900 PROTEIN"/>
    <property type="match status" value="1"/>
</dbReference>
<sequence length="636" mass="71902">MFVCRACARRASTSILRQTPNADSRLAVLPRQFVTSSFLRQGPEQEDGFARFEASVERQKTPEDRQADKKKALERAKRAMKKELQYTTDPYHIADNVVKKLKENDFDKALLLTREASKDKQCVVSWNHCIEYQFKNNKLHAAIKLFNEMKKRAQLPNAQTYTIIFKGCAESQHPKLAVGEALKIYNTMLSSSRLKPNVTHLNAVLDVCSRAQDLESMFVTLRSADKARAPNNWTYTIILNALRHQPSNYKDLPDGSGPDGDAVKKSIETTIQRGKLVWDEVMSRWKKNEIIMDEELMCAMGRLLLLGGAKETESILALLSNVLGVPRLDQEQLSAPGQKPDSDQNNESQPPPVAKTQQQQEKQRQLQGPSKPMAGKNTLSLVMKVLGLGRRTKLAARYWDHLTSTFGIVPDRWNYKHYLDSLSTGAASGKAARIIEGMPAEMVDGLVVRRGLLMCHFDAYNEKAFENATVIFDAMMQKMRTPDAECMTLYLQVATSNYRKFDDRSKYPIESKAKLAYGRQMFNAIDRVWEPLRLATNALGLSDTAVTSKSPEETWKRDYSGRKSLLDVAKRVVAVSDKMISQSLVQRGSDDARVILIRRKIMNEYVHRTLEKNTQLGLGFRKSRRDGDDGEFAPAG</sequence>
<evidence type="ECO:0000313" key="7">
    <source>
        <dbReference type="Proteomes" id="UP001600888"/>
    </source>
</evidence>
<comment type="similarity">
    <text evidence="1">Belongs to the CCM1 family.</text>
</comment>
<dbReference type="Pfam" id="PF13041">
    <property type="entry name" value="PPR_2"/>
    <property type="match status" value="1"/>
</dbReference>
<evidence type="ECO:0000256" key="3">
    <source>
        <dbReference type="ARBA" id="ARBA00044493"/>
    </source>
</evidence>
<comment type="caution">
    <text evidence="6">The sequence shown here is derived from an EMBL/GenBank/DDBJ whole genome shotgun (WGS) entry which is preliminary data.</text>
</comment>
<comment type="subunit">
    <text evidence="4">Binds to mitochondrial small subunit 15S rRNA.</text>
</comment>
<evidence type="ECO:0008006" key="8">
    <source>
        <dbReference type="Google" id="ProtNLM"/>
    </source>
</evidence>